<dbReference type="EMBL" id="CP149782">
    <property type="protein sequence ID" value="WYF43231.1"/>
    <property type="molecule type" value="Genomic_DNA"/>
</dbReference>
<protein>
    <submittedName>
        <fullName evidence="2">Aminopeptidase</fullName>
    </submittedName>
</protein>
<proteinExistence type="predicted"/>
<dbReference type="GO" id="GO:0004177">
    <property type="term" value="F:aminopeptidase activity"/>
    <property type="evidence" value="ECO:0007669"/>
    <property type="project" value="UniProtKB-KW"/>
</dbReference>
<keyword evidence="2" id="KW-0378">Hydrolase</keyword>
<accession>A0AAU6PZ38</accession>
<dbReference type="PROSITE" id="PS51257">
    <property type="entry name" value="PROKAR_LIPOPROTEIN"/>
    <property type="match status" value="1"/>
</dbReference>
<dbReference type="InterPro" id="IPR014553">
    <property type="entry name" value="Aminopept"/>
</dbReference>
<keyword evidence="2" id="KW-0031">Aminopeptidase</keyword>
<dbReference type="PIRSF" id="PIRSF029285">
    <property type="entry name" value="Aminopept"/>
    <property type="match status" value="1"/>
</dbReference>
<dbReference type="Pfam" id="PF10023">
    <property type="entry name" value="Aminopep"/>
    <property type="match status" value="1"/>
</dbReference>
<keyword evidence="1" id="KW-0732">Signal</keyword>
<feature type="chain" id="PRO_5043604817" evidence="1">
    <location>
        <begin position="22"/>
        <end position="340"/>
    </location>
</feature>
<organism evidence="2">
    <name type="scientific">Deinococcus sp. VB142</name>
    <dbReference type="NCBI Taxonomy" id="3112952"/>
    <lineage>
        <taxon>Bacteria</taxon>
        <taxon>Thermotogati</taxon>
        <taxon>Deinococcota</taxon>
        <taxon>Deinococci</taxon>
        <taxon>Deinococcales</taxon>
        <taxon>Deinococcaceae</taxon>
        <taxon>Deinococcus</taxon>
    </lineage>
</organism>
<dbReference type="RefSeq" id="WP_339093719.1">
    <property type="nucleotide sequence ID" value="NZ_CP149782.1"/>
</dbReference>
<evidence type="ECO:0000256" key="1">
    <source>
        <dbReference type="SAM" id="SignalP"/>
    </source>
</evidence>
<evidence type="ECO:0000313" key="2">
    <source>
        <dbReference type="EMBL" id="WYF43231.1"/>
    </source>
</evidence>
<keyword evidence="2" id="KW-0645">Protease</keyword>
<gene>
    <name evidence="2" type="ORF">WDJ50_07230</name>
</gene>
<dbReference type="AlphaFoldDB" id="A0AAU6PZ38"/>
<name>A0AAU6PZ38_9DEIO</name>
<feature type="signal peptide" evidence="1">
    <location>
        <begin position="1"/>
        <end position="21"/>
    </location>
</feature>
<sequence length="340" mass="36780">MSFRPLAAALVCAGLSSCAPAAYLAQAARGQAELLSAARPLEAALQNPALPQDTRRKLTLAAQARTFATSLGLPDSSAFRTYADLGRPFVVWNVFSAPALSTQLQTSCFPIAGCVGYRGYFRQTDALANAEQRRALGEDVYVGGVKAYSTLGHLPDPLTSAMLSYPDSVLIRTVLHELAHASLYVAGDTTFNESYAVTVENEGMRRYLAQFGTPELREEDAQLEARAAAFEALVLEAQRDLAQLYALPLPDTERLSRKAERLTRLGESLSVLNANWRGYSPLKTDWNNASLGAIAAYAELVPDFEALLARQGGDLNAFMRAARACTALEQQARRTCLKGP</sequence>
<reference evidence="2" key="1">
    <citation type="submission" date="2024-03" db="EMBL/GenBank/DDBJ databases">
        <title>Deinococcus weizhi sp. nov., isolated from human skin.</title>
        <authorList>
            <person name="Wei Z."/>
            <person name="Tian F."/>
            <person name="Yang C."/>
            <person name="Xin L.T."/>
            <person name="Wen Z.J."/>
            <person name="Lan K.C."/>
            <person name="Yu L."/>
            <person name="Zhe W."/>
            <person name="Dan F.D."/>
            <person name="Jun W."/>
            <person name="Rui Z."/>
            <person name="Yong X.J."/>
            <person name="Ting Y."/>
            <person name="Wei X."/>
            <person name="Xu Z.G."/>
            <person name="Xin Z."/>
            <person name="Dong F.G."/>
            <person name="Ni X.M."/>
            <person name="Zheng M.G."/>
            <person name="Chun Y."/>
            <person name="Qian W.X."/>
        </authorList>
    </citation>
    <scope>NUCLEOTIDE SEQUENCE</scope>
    <source>
        <strain evidence="2">VB142</strain>
    </source>
</reference>